<evidence type="ECO:0000313" key="2">
    <source>
        <dbReference type="Proteomes" id="UP001286313"/>
    </source>
</evidence>
<accession>A0AAE1KCD8</accession>
<gene>
    <name evidence="1" type="ORF">Pcinc_026368</name>
</gene>
<name>A0AAE1KCD8_PETCI</name>
<keyword evidence="2" id="KW-1185">Reference proteome</keyword>
<evidence type="ECO:0000313" key="1">
    <source>
        <dbReference type="EMBL" id="KAK3868225.1"/>
    </source>
</evidence>
<proteinExistence type="predicted"/>
<reference evidence="1" key="1">
    <citation type="submission" date="2023-10" db="EMBL/GenBank/DDBJ databases">
        <title>Genome assemblies of two species of porcelain crab, Petrolisthes cinctipes and Petrolisthes manimaculis (Anomura: Porcellanidae).</title>
        <authorList>
            <person name="Angst P."/>
        </authorList>
    </citation>
    <scope>NUCLEOTIDE SEQUENCE</scope>
    <source>
        <strain evidence="1">PB745_01</strain>
        <tissue evidence="1">Gill</tissue>
    </source>
</reference>
<dbReference type="EMBL" id="JAWQEG010003060">
    <property type="protein sequence ID" value="KAK3868225.1"/>
    <property type="molecule type" value="Genomic_DNA"/>
</dbReference>
<dbReference type="AlphaFoldDB" id="A0AAE1KCD8"/>
<sequence>MPPTSKVRQGRTGHAPLINSFTRRSPIPVLCLMFKGTDITPRPMVRRGGGGVWPSRIVNYLAITSCPASSPRLSYTIGASPVGKVR</sequence>
<organism evidence="1 2">
    <name type="scientific">Petrolisthes cinctipes</name>
    <name type="common">Flat porcelain crab</name>
    <dbReference type="NCBI Taxonomy" id="88211"/>
    <lineage>
        <taxon>Eukaryota</taxon>
        <taxon>Metazoa</taxon>
        <taxon>Ecdysozoa</taxon>
        <taxon>Arthropoda</taxon>
        <taxon>Crustacea</taxon>
        <taxon>Multicrustacea</taxon>
        <taxon>Malacostraca</taxon>
        <taxon>Eumalacostraca</taxon>
        <taxon>Eucarida</taxon>
        <taxon>Decapoda</taxon>
        <taxon>Pleocyemata</taxon>
        <taxon>Anomura</taxon>
        <taxon>Galatheoidea</taxon>
        <taxon>Porcellanidae</taxon>
        <taxon>Petrolisthes</taxon>
    </lineage>
</organism>
<protein>
    <submittedName>
        <fullName evidence="1">Uncharacterized protein</fullName>
    </submittedName>
</protein>
<comment type="caution">
    <text evidence="1">The sequence shown here is derived from an EMBL/GenBank/DDBJ whole genome shotgun (WGS) entry which is preliminary data.</text>
</comment>
<dbReference type="Proteomes" id="UP001286313">
    <property type="component" value="Unassembled WGS sequence"/>
</dbReference>